<keyword evidence="3 9" id="KW-0812">Transmembrane</keyword>
<dbReference type="InterPro" id="IPR003593">
    <property type="entry name" value="AAA+_ATPase"/>
</dbReference>
<dbReference type="OrthoDB" id="6426245at2759"/>
<dbReference type="CDD" id="cd03244">
    <property type="entry name" value="ABCC_MRP_domain2"/>
    <property type="match status" value="1"/>
</dbReference>
<dbReference type="InterPro" id="IPR027417">
    <property type="entry name" value="P-loop_NTPase"/>
</dbReference>
<evidence type="ECO:0000256" key="8">
    <source>
        <dbReference type="ARBA" id="ARBA00023136"/>
    </source>
</evidence>
<evidence type="ECO:0000256" key="9">
    <source>
        <dbReference type="SAM" id="Phobius"/>
    </source>
</evidence>
<comment type="subcellular location">
    <subcellularLocation>
        <location evidence="1">Vacuole membrane</location>
        <topology evidence="1">Multi-pass membrane protein</topology>
    </subcellularLocation>
</comment>
<dbReference type="AlphaFoldDB" id="A0A087UTV6"/>
<accession>A0A087UTV6</accession>
<gene>
    <name evidence="11" type="ORF">X975_06743</name>
</gene>
<keyword evidence="12" id="KW-1185">Reference proteome</keyword>
<keyword evidence="7 9" id="KW-1133">Transmembrane helix</keyword>
<organism evidence="11 12">
    <name type="scientific">Stegodyphus mimosarum</name>
    <name type="common">African social velvet spider</name>
    <dbReference type="NCBI Taxonomy" id="407821"/>
    <lineage>
        <taxon>Eukaryota</taxon>
        <taxon>Metazoa</taxon>
        <taxon>Ecdysozoa</taxon>
        <taxon>Arthropoda</taxon>
        <taxon>Chelicerata</taxon>
        <taxon>Arachnida</taxon>
        <taxon>Araneae</taxon>
        <taxon>Araneomorphae</taxon>
        <taxon>Entelegynae</taxon>
        <taxon>Eresoidea</taxon>
        <taxon>Eresidae</taxon>
        <taxon>Stegodyphus</taxon>
    </lineage>
</organism>
<dbReference type="GO" id="GO:0042626">
    <property type="term" value="F:ATPase-coupled transmembrane transporter activity"/>
    <property type="evidence" value="ECO:0007669"/>
    <property type="project" value="TreeGrafter"/>
</dbReference>
<dbReference type="OMA" id="HINAHIK"/>
<dbReference type="SUPFAM" id="SSF52540">
    <property type="entry name" value="P-loop containing nucleoside triphosphate hydrolases"/>
    <property type="match status" value="1"/>
</dbReference>
<dbReference type="Proteomes" id="UP000054359">
    <property type="component" value="Unassembled WGS sequence"/>
</dbReference>
<evidence type="ECO:0000256" key="2">
    <source>
        <dbReference type="ARBA" id="ARBA00022448"/>
    </source>
</evidence>
<keyword evidence="2" id="KW-0813">Transport</keyword>
<name>A0A087UTV6_STEMI</name>
<dbReference type="SMART" id="SM00382">
    <property type="entry name" value="AAA"/>
    <property type="match status" value="1"/>
</dbReference>
<sequence>MIMTCIDVNNAAFILVNCANCWLGISLDYLGGFILFVATLSSMLASIYGDASEAFVGMSMTYTLLVPVYLNWVVRNLASTEMYMSAVERVRNYSKLPIENGAVKDLSGLHAKWPSKGAISFQNVTMKYDANSDPVLKNITLTIKPGEKVGICGRTGSGKSSLIMALFRMVNISGGKIEIDGIDIMKVPLETLRSRLSIIPQEAIIFSGTVRENLDPGKEYSDEELWQVLEAAQLKHIIAALPGGLDAQVSDEGSNMSTGQHQLFCLARALIRKSKILVMDEATSSLDPETDSILQNVVALYYRDCTVISIAHRVQSILDFDKVVVLDAGRITEVGSPKELQEMKGSIFASLIKASHQQH</sequence>
<dbReference type="PROSITE" id="PS50893">
    <property type="entry name" value="ABC_TRANSPORTER_2"/>
    <property type="match status" value="1"/>
</dbReference>
<keyword evidence="5" id="KW-0547">Nucleotide-binding</keyword>
<evidence type="ECO:0000256" key="5">
    <source>
        <dbReference type="ARBA" id="ARBA00022741"/>
    </source>
</evidence>
<reference evidence="11 12" key="1">
    <citation type="submission" date="2013-11" db="EMBL/GenBank/DDBJ databases">
        <title>Genome sequencing of Stegodyphus mimosarum.</title>
        <authorList>
            <person name="Bechsgaard J."/>
        </authorList>
    </citation>
    <scope>NUCLEOTIDE SEQUENCE [LARGE SCALE GENOMIC DNA]</scope>
</reference>
<dbReference type="InterPro" id="IPR003439">
    <property type="entry name" value="ABC_transporter-like_ATP-bd"/>
</dbReference>
<evidence type="ECO:0000256" key="3">
    <source>
        <dbReference type="ARBA" id="ARBA00022692"/>
    </source>
</evidence>
<dbReference type="Gene3D" id="1.20.1560.10">
    <property type="entry name" value="ABC transporter type 1, transmembrane domain"/>
    <property type="match status" value="1"/>
</dbReference>
<dbReference type="PANTHER" id="PTHR24223:SF443">
    <property type="entry name" value="MULTIDRUG-RESISTANCE LIKE PROTEIN 1, ISOFORM I"/>
    <property type="match status" value="1"/>
</dbReference>
<dbReference type="GO" id="GO:0016887">
    <property type="term" value="F:ATP hydrolysis activity"/>
    <property type="evidence" value="ECO:0007669"/>
    <property type="project" value="InterPro"/>
</dbReference>
<evidence type="ECO:0000259" key="10">
    <source>
        <dbReference type="PROSITE" id="PS50893"/>
    </source>
</evidence>
<dbReference type="SUPFAM" id="SSF90123">
    <property type="entry name" value="ABC transporter transmembrane region"/>
    <property type="match status" value="1"/>
</dbReference>
<keyword evidence="4" id="KW-0677">Repeat</keyword>
<feature type="domain" description="ABC transporter" evidence="10">
    <location>
        <begin position="119"/>
        <end position="353"/>
    </location>
</feature>
<dbReference type="FunFam" id="3.40.50.300:FF:000838">
    <property type="entry name" value="ABC multidrug transporter (Eurofung)"/>
    <property type="match status" value="1"/>
</dbReference>
<dbReference type="STRING" id="407821.A0A087UTV6"/>
<feature type="transmembrane region" description="Helical" evidence="9">
    <location>
        <begin position="54"/>
        <end position="74"/>
    </location>
</feature>
<dbReference type="InterPro" id="IPR036640">
    <property type="entry name" value="ABC1_TM_sf"/>
</dbReference>
<dbReference type="EMBL" id="KK121584">
    <property type="protein sequence ID" value="KFM80795.1"/>
    <property type="molecule type" value="Genomic_DNA"/>
</dbReference>
<keyword evidence="6 11" id="KW-0067">ATP-binding</keyword>
<evidence type="ECO:0000313" key="11">
    <source>
        <dbReference type="EMBL" id="KFM80795.1"/>
    </source>
</evidence>
<feature type="non-terminal residue" evidence="11">
    <location>
        <position position="359"/>
    </location>
</feature>
<keyword evidence="8 9" id="KW-0472">Membrane</keyword>
<dbReference type="GO" id="GO:0005774">
    <property type="term" value="C:vacuolar membrane"/>
    <property type="evidence" value="ECO:0007669"/>
    <property type="project" value="UniProtKB-SubCell"/>
</dbReference>
<protein>
    <submittedName>
        <fullName evidence="11">ATP-binding cassette sub-family C member 9</fullName>
    </submittedName>
</protein>
<proteinExistence type="predicted"/>
<evidence type="ECO:0000256" key="7">
    <source>
        <dbReference type="ARBA" id="ARBA00022989"/>
    </source>
</evidence>
<dbReference type="InterPro" id="IPR050173">
    <property type="entry name" value="ABC_transporter_C-like"/>
</dbReference>
<dbReference type="Gene3D" id="3.40.50.300">
    <property type="entry name" value="P-loop containing nucleotide triphosphate hydrolases"/>
    <property type="match status" value="1"/>
</dbReference>
<evidence type="ECO:0000256" key="4">
    <source>
        <dbReference type="ARBA" id="ARBA00022737"/>
    </source>
</evidence>
<evidence type="ECO:0000313" key="12">
    <source>
        <dbReference type="Proteomes" id="UP000054359"/>
    </source>
</evidence>
<evidence type="ECO:0000256" key="1">
    <source>
        <dbReference type="ARBA" id="ARBA00004128"/>
    </source>
</evidence>
<dbReference type="Pfam" id="PF00005">
    <property type="entry name" value="ABC_tran"/>
    <property type="match status" value="1"/>
</dbReference>
<evidence type="ECO:0000256" key="6">
    <source>
        <dbReference type="ARBA" id="ARBA00022840"/>
    </source>
</evidence>
<dbReference type="PANTHER" id="PTHR24223">
    <property type="entry name" value="ATP-BINDING CASSETTE SUB-FAMILY C"/>
    <property type="match status" value="1"/>
</dbReference>
<dbReference type="GO" id="GO:0005524">
    <property type="term" value="F:ATP binding"/>
    <property type="evidence" value="ECO:0007669"/>
    <property type="project" value="UniProtKB-KW"/>
</dbReference>